<evidence type="ECO:0000313" key="2">
    <source>
        <dbReference type="Proteomes" id="UP001054837"/>
    </source>
</evidence>
<reference evidence="1 2" key="1">
    <citation type="submission" date="2021-06" db="EMBL/GenBank/DDBJ databases">
        <title>Caerostris darwini draft genome.</title>
        <authorList>
            <person name="Kono N."/>
            <person name="Arakawa K."/>
        </authorList>
    </citation>
    <scope>NUCLEOTIDE SEQUENCE [LARGE SCALE GENOMIC DNA]</scope>
</reference>
<gene>
    <name evidence="1" type="ORF">CDAR_28001</name>
</gene>
<protein>
    <submittedName>
        <fullName evidence="1">Uncharacterized protein</fullName>
    </submittedName>
</protein>
<keyword evidence="2" id="KW-1185">Reference proteome</keyword>
<dbReference type="Proteomes" id="UP001054837">
    <property type="component" value="Unassembled WGS sequence"/>
</dbReference>
<name>A0AAV4QRT5_9ARAC</name>
<proteinExistence type="predicted"/>
<accession>A0AAV4QRT5</accession>
<organism evidence="1 2">
    <name type="scientific">Caerostris darwini</name>
    <dbReference type="NCBI Taxonomy" id="1538125"/>
    <lineage>
        <taxon>Eukaryota</taxon>
        <taxon>Metazoa</taxon>
        <taxon>Ecdysozoa</taxon>
        <taxon>Arthropoda</taxon>
        <taxon>Chelicerata</taxon>
        <taxon>Arachnida</taxon>
        <taxon>Araneae</taxon>
        <taxon>Araneomorphae</taxon>
        <taxon>Entelegynae</taxon>
        <taxon>Araneoidea</taxon>
        <taxon>Araneidae</taxon>
        <taxon>Caerostris</taxon>
    </lineage>
</organism>
<comment type="caution">
    <text evidence="1">The sequence shown here is derived from an EMBL/GenBank/DDBJ whole genome shotgun (WGS) entry which is preliminary data.</text>
</comment>
<dbReference type="AlphaFoldDB" id="A0AAV4QRT5"/>
<evidence type="ECO:0000313" key="1">
    <source>
        <dbReference type="EMBL" id="GIY10308.1"/>
    </source>
</evidence>
<sequence length="93" mass="10715">MSGHPVLGMQISWIRTFERWLLDSNPISQKLTGLTFPFRMFLRKQSTADETRKCSKFGGSCSKLTMKRREFNGLCCVEFYDHPGAQCLHIITP</sequence>
<dbReference type="EMBL" id="BPLQ01004735">
    <property type="protein sequence ID" value="GIY10308.1"/>
    <property type="molecule type" value="Genomic_DNA"/>
</dbReference>